<dbReference type="EMBL" id="GHES01019614">
    <property type="protein sequence ID" value="MPA50173.1"/>
    <property type="molecule type" value="Transcribed_RNA"/>
</dbReference>
<keyword evidence="7" id="KW-0812">Transmembrane</keyword>
<dbReference type="InterPro" id="IPR017441">
    <property type="entry name" value="Protein_kinase_ATP_BS"/>
</dbReference>
<dbReference type="GO" id="GO:0005524">
    <property type="term" value="F:ATP binding"/>
    <property type="evidence" value="ECO:0007669"/>
    <property type="project" value="UniProtKB-UniRule"/>
</dbReference>
<dbReference type="PANTHER" id="PTHR27001">
    <property type="entry name" value="OS01G0253100 PROTEIN"/>
    <property type="match status" value="1"/>
</dbReference>
<keyword evidence="7" id="KW-1133">Transmembrane helix</keyword>
<evidence type="ECO:0000256" key="1">
    <source>
        <dbReference type="ARBA" id="ARBA00022679"/>
    </source>
</evidence>
<name>A0A5B7A582_DAVIN</name>
<keyword evidence="2 5" id="KW-0547">Nucleotide-binding</keyword>
<dbReference type="GO" id="GO:0004674">
    <property type="term" value="F:protein serine/threonine kinase activity"/>
    <property type="evidence" value="ECO:0007669"/>
    <property type="project" value="UniProtKB-KW"/>
</dbReference>
<evidence type="ECO:0000256" key="6">
    <source>
        <dbReference type="RuleBase" id="RU000304"/>
    </source>
</evidence>
<dbReference type="Gene3D" id="1.10.510.10">
    <property type="entry name" value="Transferase(Phosphotransferase) domain 1"/>
    <property type="match status" value="1"/>
</dbReference>
<evidence type="ECO:0000256" key="3">
    <source>
        <dbReference type="ARBA" id="ARBA00022777"/>
    </source>
</evidence>
<comment type="similarity">
    <text evidence="6">Belongs to the protein kinase superfamily.</text>
</comment>
<dbReference type="PROSITE" id="PS00107">
    <property type="entry name" value="PROTEIN_KINASE_ATP"/>
    <property type="match status" value="1"/>
</dbReference>
<evidence type="ECO:0000259" key="8">
    <source>
        <dbReference type="PROSITE" id="PS50011"/>
    </source>
</evidence>
<dbReference type="Gene3D" id="3.30.200.20">
    <property type="entry name" value="Phosphorylase Kinase, domain 1"/>
    <property type="match status" value="1"/>
</dbReference>
<keyword evidence="7" id="KW-0472">Membrane</keyword>
<dbReference type="GO" id="GO:0005886">
    <property type="term" value="C:plasma membrane"/>
    <property type="evidence" value="ECO:0007669"/>
    <property type="project" value="TreeGrafter"/>
</dbReference>
<protein>
    <recommendedName>
        <fullName evidence="8">Protein kinase domain-containing protein</fullName>
    </recommendedName>
</protein>
<dbReference type="SUPFAM" id="SSF56112">
    <property type="entry name" value="Protein kinase-like (PK-like)"/>
    <property type="match status" value="1"/>
</dbReference>
<dbReference type="InterPro" id="IPR000719">
    <property type="entry name" value="Prot_kinase_dom"/>
</dbReference>
<organism evidence="9">
    <name type="scientific">Davidia involucrata</name>
    <name type="common">Dove tree</name>
    <dbReference type="NCBI Taxonomy" id="16924"/>
    <lineage>
        <taxon>Eukaryota</taxon>
        <taxon>Viridiplantae</taxon>
        <taxon>Streptophyta</taxon>
        <taxon>Embryophyta</taxon>
        <taxon>Tracheophyta</taxon>
        <taxon>Spermatophyta</taxon>
        <taxon>Magnoliopsida</taxon>
        <taxon>eudicotyledons</taxon>
        <taxon>Gunneridae</taxon>
        <taxon>Pentapetalae</taxon>
        <taxon>asterids</taxon>
        <taxon>Cornales</taxon>
        <taxon>Nyssaceae</taxon>
        <taxon>Davidia</taxon>
    </lineage>
</organism>
<dbReference type="PANTHER" id="PTHR27001:SF585">
    <property type="entry name" value="OS02G0648100 PROTEIN"/>
    <property type="match status" value="1"/>
</dbReference>
<evidence type="ECO:0000256" key="7">
    <source>
        <dbReference type="SAM" id="Phobius"/>
    </source>
</evidence>
<feature type="domain" description="Protein kinase" evidence="8">
    <location>
        <begin position="174"/>
        <end position="463"/>
    </location>
</feature>
<dbReference type="InterPro" id="IPR008271">
    <property type="entry name" value="Ser/Thr_kinase_AS"/>
</dbReference>
<proteinExistence type="inferred from homology"/>
<evidence type="ECO:0000313" key="9">
    <source>
        <dbReference type="EMBL" id="MPA50173.1"/>
    </source>
</evidence>
<dbReference type="InterPro" id="IPR011009">
    <property type="entry name" value="Kinase-like_dom_sf"/>
</dbReference>
<dbReference type="PROSITE" id="PS50011">
    <property type="entry name" value="PROTEIN_KINASE_DOM"/>
    <property type="match status" value="1"/>
</dbReference>
<evidence type="ECO:0000256" key="2">
    <source>
        <dbReference type="ARBA" id="ARBA00022741"/>
    </source>
</evidence>
<dbReference type="AlphaFoldDB" id="A0A5B7A582"/>
<sequence>MAAACNANASNGKVSKLVHAPGTRATIACGWVWRWLSCCCSIPSILFIFFLCSASEFIFCVASHPIPTTTTPPASSVLNSTASVPPPAAAADSHSIVDLRIAIPIAAASTLLIVTVLCLCVMAACFNFLRRKRDRVAVIDEEVENDSVGYNINDERKINYWRRFSWDEMERVTMNFSRVIGSGGFSTVYLAQFPDSSTNLAAVKIHSGSERLNRVYKQELEILLSLHHQNIVKLLGYCDDREDQGVLVFEYISNGSLQEKLHGCGDGRGLSWKSRMVIAFQLAQAIEYLHERCSLQIVHGDIKASNILLDEQLNCKLCDFGSAKMGFSSTVLPPSSSKQLMMMGSPGYVDPHYLRTGIASKKNDVYSFGVIVLQLITGMEAFCSEKGQMLTSIAGPILLDDDEPNAMVAEMVDPRLGSDCHLEEARVMASISALCLRHPPTIRPSAANILQTMKDKIPSISFLFSPDKYDAGIYY</sequence>
<keyword evidence="6" id="KW-0723">Serine/threonine-protein kinase</keyword>
<reference evidence="9" key="1">
    <citation type="submission" date="2019-08" db="EMBL/GenBank/DDBJ databases">
        <title>Reference gene set and small RNA set construction with multiple tissues from Davidia involucrata Baill.</title>
        <authorList>
            <person name="Yang H."/>
            <person name="Zhou C."/>
            <person name="Li G."/>
            <person name="Wang J."/>
            <person name="Gao P."/>
            <person name="Wang M."/>
            <person name="Wang R."/>
            <person name="Zhao Y."/>
        </authorList>
    </citation>
    <scope>NUCLEOTIDE SEQUENCE</scope>
    <source>
        <tissue evidence="9">Mixed with DoveR01_LX</tissue>
    </source>
</reference>
<dbReference type="PROSITE" id="PS00108">
    <property type="entry name" value="PROTEIN_KINASE_ST"/>
    <property type="match status" value="1"/>
</dbReference>
<evidence type="ECO:0000256" key="5">
    <source>
        <dbReference type="PROSITE-ProRule" id="PRU10141"/>
    </source>
</evidence>
<feature type="transmembrane region" description="Helical" evidence="7">
    <location>
        <begin position="101"/>
        <end position="129"/>
    </location>
</feature>
<gene>
    <name evidence="9" type="ORF">Din_019614</name>
</gene>
<keyword evidence="3" id="KW-0418">Kinase</keyword>
<evidence type="ECO:0000256" key="4">
    <source>
        <dbReference type="ARBA" id="ARBA00022840"/>
    </source>
</evidence>
<feature type="binding site" evidence="5">
    <location>
        <position position="204"/>
    </location>
    <ligand>
        <name>ATP</name>
        <dbReference type="ChEBI" id="CHEBI:30616"/>
    </ligand>
</feature>
<keyword evidence="1" id="KW-0808">Transferase</keyword>
<dbReference type="Pfam" id="PF00069">
    <property type="entry name" value="Pkinase"/>
    <property type="match status" value="1"/>
</dbReference>
<dbReference type="SMART" id="SM00220">
    <property type="entry name" value="S_TKc"/>
    <property type="match status" value="1"/>
</dbReference>
<keyword evidence="4 5" id="KW-0067">ATP-binding</keyword>
<accession>A0A5B7A582</accession>